<protein>
    <submittedName>
        <fullName evidence="1">Uncharacterized protein</fullName>
    </submittedName>
</protein>
<organism evidence="1 2">
    <name type="scientific">Paenibacillus donghaensis</name>
    <dbReference type="NCBI Taxonomy" id="414771"/>
    <lineage>
        <taxon>Bacteria</taxon>
        <taxon>Bacillati</taxon>
        <taxon>Bacillota</taxon>
        <taxon>Bacilli</taxon>
        <taxon>Bacillales</taxon>
        <taxon>Paenibacillaceae</taxon>
        <taxon>Paenibacillus</taxon>
    </lineage>
</organism>
<sequence length="203" mass="22530">MWFIDDQEVQDDLKKVIMLVAMLLTITACNSGNDVADQLEPDTFSKQDMAIYKVDNTKGRVSYGMSRKDAEKVLGTGDEATTNTYTYDSGVGVLYRDDKVVAITLKRESQGVYRTARGAEIGMSTTRITELYGEKHAINGTGNYQEYHYDTETGQFLDEAALLQNPGSKEALRARHIFSAAYDGDNNAIELFLIDGLAARTLK</sequence>
<accession>A0A2Z2KSQ7</accession>
<keyword evidence="2" id="KW-1185">Reference proteome</keyword>
<reference evidence="1 2" key="1">
    <citation type="submission" date="2017-06" db="EMBL/GenBank/DDBJ databases">
        <title>Complete genome sequence of Paenibacillus donghaensis KCTC 13049T isolated from East Sea sediment, South Korea.</title>
        <authorList>
            <person name="Jung B.K."/>
            <person name="Hong S.-J."/>
            <person name="Shin J.-H."/>
        </authorList>
    </citation>
    <scope>NUCLEOTIDE SEQUENCE [LARGE SCALE GENOMIC DNA]</scope>
    <source>
        <strain evidence="1 2">KCTC 13049</strain>
    </source>
</reference>
<dbReference type="EMBL" id="CP021780">
    <property type="protein sequence ID" value="ASA23671.1"/>
    <property type="molecule type" value="Genomic_DNA"/>
</dbReference>
<dbReference type="Proteomes" id="UP000249890">
    <property type="component" value="Chromosome"/>
</dbReference>
<gene>
    <name evidence="1" type="ORF">B9T62_24485</name>
</gene>
<evidence type="ECO:0000313" key="2">
    <source>
        <dbReference type="Proteomes" id="UP000249890"/>
    </source>
</evidence>
<proteinExistence type="predicted"/>
<dbReference type="AlphaFoldDB" id="A0A2Z2KSQ7"/>
<evidence type="ECO:0000313" key="1">
    <source>
        <dbReference type="EMBL" id="ASA23671.1"/>
    </source>
</evidence>
<name>A0A2Z2KSQ7_9BACL</name>
<dbReference type="KEGG" id="pdh:B9T62_24485"/>